<accession>A0AAW0G9U8</accession>
<name>A0AAW0G9U8_9APHY</name>
<evidence type="ECO:0000313" key="2">
    <source>
        <dbReference type="Proteomes" id="UP001385951"/>
    </source>
</evidence>
<keyword evidence="2" id="KW-1185">Reference proteome</keyword>
<proteinExistence type="predicted"/>
<comment type="caution">
    <text evidence="1">The sequence shown here is derived from an EMBL/GenBank/DDBJ whole genome shotgun (WGS) entry which is preliminary data.</text>
</comment>
<gene>
    <name evidence="1" type="ORF">QCA50_006859</name>
</gene>
<dbReference type="AlphaFoldDB" id="A0AAW0G9U8"/>
<dbReference type="Proteomes" id="UP001385951">
    <property type="component" value="Unassembled WGS sequence"/>
</dbReference>
<evidence type="ECO:0000313" key="1">
    <source>
        <dbReference type="EMBL" id="KAK7690208.1"/>
    </source>
</evidence>
<protein>
    <submittedName>
        <fullName evidence="1">Uncharacterized protein</fullName>
    </submittedName>
</protein>
<sequence>MFEVRCTRRYRFSPYIFTNQTCRESAMSTPSNLQYTWSTAAVQDVQKEVGTDPAQVAARKANGEHTTLTYAQTTSTLHGATKVRFRRGVHSGGGIAGQAAPDPRPHWSVVYKDGRNKEIATQVTLPDGSVRSTTTWHVPAK</sequence>
<organism evidence="1 2">
    <name type="scientific">Cerrena zonata</name>
    <dbReference type="NCBI Taxonomy" id="2478898"/>
    <lineage>
        <taxon>Eukaryota</taxon>
        <taxon>Fungi</taxon>
        <taxon>Dikarya</taxon>
        <taxon>Basidiomycota</taxon>
        <taxon>Agaricomycotina</taxon>
        <taxon>Agaricomycetes</taxon>
        <taxon>Polyporales</taxon>
        <taxon>Cerrenaceae</taxon>
        <taxon>Cerrena</taxon>
    </lineage>
</organism>
<dbReference type="EMBL" id="JASBNA010000007">
    <property type="protein sequence ID" value="KAK7690208.1"/>
    <property type="molecule type" value="Genomic_DNA"/>
</dbReference>
<reference evidence="1 2" key="1">
    <citation type="submission" date="2022-09" db="EMBL/GenBank/DDBJ databases">
        <authorList>
            <person name="Palmer J.M."/>
        </authorList>
    </citation>
    <scope>NUCLEOTIDE SEQUENCE [LARGE SCALE GENOMIC DNA]</scope>
    <source>
        <strain evidence="1 2">DSM 7382</strain>
    </source>
</reference>